<protein>
    <recommendedName>
        <fullName evidence="2">VWFA domain-containing protein</fullName>
    </recommendedName>
</protein>
<evidence type="ECO:0000259" key="2">
    <source>
        <dbReference type="PROSITE" id="PS50234"/>
    </source>
</evidence>
<accession>A0A1X7AST8</accession>
<evidence type="ECO:0000313" key="3">
    <source>
        <dbReference type="EMBL" id="SMA50477.1"/>
    </source>
</evidence>
<dbReference type="SMART" id="SM00327">
    <property type="entry name" value="VWA"/>
    <property type="match status" value="1"/>
</dbReference>
<gene>
    <name evidence="3" type="ORF">EHSB41UT_04288</name>
</gene>
<feature type="domain" description="VWFA" evidence="2">
    <location>
        <begin position="861"/>
        <end position="1074"/>
    </location>
</feature>
<dbReference type="CDD" id="cd00198">
    <property type="entry name" value="vWFA"/>
    <property type="match status" value="1"/>
</dbReference>
<feature type="region of interest" description="Disordered" evidence="1">
    <location>
        <begin position="683"/>
        <end position="708"/>
    </location>
</feature>
<reference evidence="3 4" key="1">
    <citation type="submission" date="2017-03" db="EMBL/GenBank/DDBJ databases">
        <authorList>
            <person name="Afonso C.L."/>
            <person name="Miller P.J."/>
            <person name="Scott M.A."/>
            <person name="Spackman E."/>
            <person name="Goraichik I."/>
            <person name="Dimitrov K.M."/>
            <person name="Suarez D.L."/>
            <person name="Swayne D.E."/>
        </authorList>
    </citation>
    <scope>NUCLEOTIDE SEQUENCE [LARGE SCALE GENOMIC DNA]</scope>
    <source>
        <strain evidence="3">SB41UT1</strain>
    </source>
</reference>
<dbReference type="InterPro" id="IPR002035">
    <property type="entry name" value="VWF_A"/>
</dbReference>
<dbReference type="SUPFAM" id="SSF53300">
    <property type="entry name" value="vWA-like"/>
    <property type="match status" value="1"/>
</dbReference>
<dbReference type="InterPro" id="IPR036465">
    <property type="entry name" value="vWFA_dom_sf"/>
</dbReference>
<organism evidence="3 4">
    <name type="scientific">Parendozoicomonas haliclonae</name>
    <dbReference type="NCBI Taxonomy" id="1960125"/>
    <lineage>
        <taxon>Bacteria</taxon>
        <taxon>Pseudomonadati</taxon>
        <taxon>Pseudomonadota</taxon>
        <taxon>Gammaproteobacteria</taxon>
        <taxon>Oceanospirillales</taxon>
        <taxon>Endozoicomonadaceae</taxon>
        <taxon>Parendozoicomonas</taxon>
    </lineage>
</organism>
<dbReference type="NCBIfam" id="TIGR03661">
    <property type="entry name" value="T1SS_VCA0849"/>
    <property type="match status" value="1"/>
</dbReference>
<dbReference type="Proteomes" id="UP000196573">
    <property type="component" value="Unassembled WGS sequence"/>
</dbReference>
<dbReference type="InterPro" id="IPR046779">
    <property type="entry name" value="LapA_adhesin_dom"/>
</dbReference>
<dbReference type="InterPro" id="IPR011049">
    <property type="entry name" value="Serralysin-like_metalloprot_C"/>
</dbReference>
<dbReference type="InterPro" id="IPR019960">
    <property type="entry name" value="T1SS_VCA0849"/>
</dbReference>
<dbReference type="Pfam" id="PF13519">
    <property type="entry name" value="VWA_2"/>
    <property type="match status" value="1"/>
</dbReference>
<dbReference type="EMBL" id="FWPT01000012">
    <property type="protein sequence ID" value="SMA50477.1"/>
    <property type="molecule type" value="Genomic_DNA"/>
</dbReference>
<sequence>MVTAITDDTDTVTVTLTATPTTSEDGGSITYTATLTNADGLPVADHNGLTVNLANQQQITIQAGATSGTVDLAIDRDDVWVENGDTVSNSITGVTGGSEFENLTFSQDAVVTNITDDSDTVTVTLTATPTTSEDGGSITYTATLANVDGLPIANHNGLTVTLANQQQITIQAGATSGTVDLAIDRDDVWVENGDTVSNSITGVTGGSEFENLTFSQDAVVTNITDDSDTVTVTLTATPTTSEDGGSITYTATLSNVDGLPIANHNGLTVTLDNQQQITIQAGATSGTVDLAIDRDDVWVENGDTVSNSITGVTGGSEFESLTFSPDEVVTAITDDTDIVTVTLTATPTTSEDGGSITYTATLTNADGLPVAGHNGLTVNLANQQQITIQAGATSGTVDLAIDRDDVWVENRDTVSNSITGVTGGSEFENLTFTSEEVVTAITDDQDEVTITLTATPTTSEDGGSITYTATLSNVDGLPVANHNGLTVTLANQQQITIQAGATSGTVDLAIDRDDVWVENGDTVSNSITGVTGGSEFENLTFTSDDVVTTITDDNDPVIITLTATPNPVIEGGVITYTATLSNADGLPVDGHDGVSVDLANGQTITIAANSVSGTVNYIVPDDKLVEAGETITNRITGVSPVTPNQFEQLLGDTAEVTISITDNDFAPTNISGAVSVSEEGLSNGILDDDGQPLNPGEPGDTTNNASVTGKVTFDDPDGVLADMSVGWDFDPVTFLLNNPPAIESGGSPITWTVNSADTSQLIGSIGTGSNTETVMVVTLDPVTAGSAPGTQDFEAGYTVTLSKPVDHPLNSVEDISQLDFGIKVTDGSNTTDGTLTVKVEDDMPVGGDVVQDIVIPPVHTNLTIIIDRSGSMDDPSGVIDPNDTNQGQYTRFALAKQTVNKLVDEYANYGNVMVKLVMFESVAFSPQNVWVDAATAKAFINGLDDLYGDGGTDFDDALEEAKAAFLQSGKFVPDTDTVVNNVSYFLSDGVPWSAGDDIDGPEETAWINFLADPQGDQSQPPINSIAIGLGTGLSKDDINPVAYNAQDNNPATRNTDGIIIDDLNLLSDEVEKTISIPPTNANLIGVLQQNGETSGFGADGGYVKSFTVTIDDNGTDKDVIYTFDGNQITNDHNSDVIAGNELSVLTSENSRLKVNMSTGEYTFAPSSKAADLTSEEFSFTLIDNDGDGSEGTLTIRVVPEAPVAEDFTIQNVNTGLSGSVGFEPHVTDYDGNDDDLIIQLTSLPESGWLYHTDASGTVKVTDEMLRGGADQQNFTQSGLHYEADPMLPRIAIIGDTGSAERTEFTSWGISGEGQSSGSLNIGDGQFIELQASAGHVFGIVDPDNNQRGGGLGIISEYNTDGTPSSPDINKPDERITASFIGLIAKSVTLTVDGLGSYYDWMNDDGTDKQGVERVEIKVFDKSGTLIDPATLIVSVDGPDNWSKEGGSIFVTNNEYAPDNLARIVDITTTVAGQTIDSIEFGIEGAVEGTDARTGSFELRNIQLNSGLDDSFNYVAIDADDFVSNEATVTVDTSGYLFKPQVGNNTEDALTGDSGVNNRLSGLDGNDTLTGAELVDVLIGGRGSDTLTGGDGKDYFVWDSGDIVSGTPQSDNVTDFALAGNTDGQAADALDLRNLLKDLLDSGNSLEDLIQIAVDASGTTISFTDSSLADLTITLDGQDLQKWDDSNYTVTVDGSNQVTNESEVLTALINNGQLLV</sequence>
<dbReference type="Pfam" id="PF20579">
    <property type="entry name" value="LapA"/>
    <property type="match status" value="6"/>
</dbReference>
<dbReference type="InterPro" id="IPR018511">
    <property type="entry name" value="Hemolysin-typ_Ca-bd_CS"/>
</dbReference>
<dbReference type="Gene3D" id="3.40.50.410">
    <property type="entry name" value="von Willebrand factor, type A domain"/>
    <property type="match status" value="1"/>
</dbReference>
<evidence type="ECO:0000313" key="4">
    <source>
        <dbReference type="Proteomes" id="UP000196573"/>
    </source>
</evidence>
<dbReference type="PROSITE" id="PS50234">
    <property type="entry name" value="VWFA"/>
    <property type="match status" value="1"/>
</dbReference>
<dbReference type="PROSITE" id="PS00330">
    <property type="entry name" value="HEMOLYSIN_CALCIUM"/>
    <property type="match status" value="1"/>
</dbReference>
<keyword evidence="4" id="KW-1185">Reference proteome</keyword>
<name>A0A1X7AST8_9GAMM</name>
<proteinExistence type="predicted"/>
<dbReference type="SUPFAM" id="SSF51120">
    <property type="entry name" value="beta-Roll"/>
    <property type="match status" value="1"/>
</dbReference>
<evidence type="ECO:0000256" key="1">
    <source>
        <dbReference type="SAM" id="MobiDB-lite"/>
    </source>
</evidence>